<evidence type="ECO:0000313" key="2">
    <source>
        <dbReference type="EMBL" id="MBO8430993.1"/>
    </source>
</evidence>
<dbReference type="EMBL" id="JADIND010000138">
    <property type="protein sequence ID" value="MBO8430993.1"/>
    <property type="molecule type" value="Genomic_DNA"/>
</dbReference>
<reference evidence="2" key="2">
    <citation type="journal article" date="2021" name="PeerJ">
        <title>Extensive microbial diversity within the chicken gut microbiome revealed by metagenomics and culture.</title>
        <authorList>
            <person name="Gilroy R."/>
            <person name="Ravi A."/>
            <person name="Getino M."/>
            <person name="Pursley I."/>
            <person name="Horton D.L."/>
            <person name="Alikhan N.F."/>
            <person name="Baker D."/>
            <person name="Gharbi K."/>
            <person name="Hall N."/>
            <person name="Watson M."/>
            <person name="Adriaenssens E.M."/>
            <person name="Foster-Nyarko E."/>
            <person name="Jarju S."/>
            <person name="Secka A."/>
            <person name="Antonio M."/>
            <person name="Oren A."/>
            <person name="Chaudhuri R.R."/>
            <person name="La Ragione R."/>
            <person name="Hildebrand F."/>
            <person name="Pallen M.J."/>
        </authorList>
    </citation>
    <scope>NUCLEOTIDE SEQUENCE</scope>
    <source>
        <strain evidence="2">10192</strain>
    </source>
</reference>
<comment type="caution">
    <text evidence="2">The sequence shown here is derived from an EMBL/GenBank/DDBJ whole genome shotgun (WGS) entry which is preliminary data.</text>
</comment>
<organism evidence="2 3">
    <name type="scientific">Candidatus Scatousia excrementipullorum</name>
    <dbReference type="NCBI Taxonomy" id="2840936"/>
    <lineage>
        <taxon>Bacteria</taxon>
        <taxon>Candidatus Scatousia</taxon>
    </lineage>
</organism>
<dbReference type="InterPro" id="IPR042217">
    <property type="entry name" value="T4SS_VirB10/TrbI"/>
</dbReference>
<reference evidence="2" key="1">
    <citation type="submission" date="2020-10" db="EMBL/GenBank/DDBJ databases">
        <authorList>
            <person name="Gilroy R."/>
        </authorList>
    </citation>
    <scope>NUCLEOTIDE SEQUENCE</scope>
    <source>
        <strain evidence="2">10192</strain>
    </source>
</reference>
<dbReference type="Proteomes" id="UP000823632">
    <property type="component" value="Unassembled WGS sequence"/>
</dbReference>
<evidence type="ECO:0000256" key="1">
    <source>
        <dbReference type="SAM" id="SignalP"/>
    </source>
</evidence>
<proteinExistence type="predicted"/>
<gene>
    <name evidence="2" type="ORF">IAC76_06355</name>
</gene>
<dbReference type="Gene3D" id="2.40.128.260">
    <property type="entry name" value="Type IV secretion system, VirB10/TraB/TrbI"/>
    <property type="match status" value="1"/>
</dbReference>
<keyword evidence="1" id="KW-0732">Signal</keyword>
<feature type="signal peptide" evidence="1">
    <location>
        <begin position="1"/>
        <end position="20"/>
    </location>
</feature>
<evidence type="ECO:0000313" key="3">
    <source>
        <dbReference type="Proteomes" id="UP000823632"/>
    </source>
</evidence>
<accession>A0A9D9DQM1</accession>
<protein>
    <submittedName>
        <fullName evidence="2">Uncharacterized protein</fullName>
    </submittedName>
</protein>
<feature type="chain" id="PRO_5039085488" evidence="1">
    <location>
        <begin position="21"/>
        <end position="372"/>
    </location>
</feature>
<sequence>MKKILCVFLFLIFGFENATAAEVARLYLIENANSQQIKTLFKPAFNKIGYNLIEQNYYQIYENPAQNLFNIIVLKPNGDNCYYYYLSNENQSLNKELLTILDDYGYDYKRIRGSAFLDLFYNDATDFLAKSKSSIRTVSSNNSQYQAAQQQTPPQYEEYDFSDEAQQRFDNGQIARVPQQPIQITPTNVLVGSLVHIEAGTQFNAVLSSGISSESISNNDRISAQLMEDWMFNGVVIAPAGSIVNGNVIDSRPATFAMGNGRIGINFNQILTPDGKVINLSTNKVYIVGDSSRAANIAKRVAGGVLGGVAIASLALLFGADVKSLIGGAAVGGALGTVSALGTKGEDIDVPEGTNLQIMLAEPMTVQPYTSL</sequence>
<name>A0A9D9DQM1_9BACT</name>
<dbReference type="AlphaFoldDB" id="A0A9D9DQM1"/>